<sequence length="211" mass="23986">MVHPQEWPTTVKNNRPHLPPRRPIIEVVIQPPTTEAKVESDAPPAVITTQPAQPMPEHGDSIAVVMWEATVTGRRLIDEMVNLGSFYVAQEEKAEGHDFNEYEEKAEGHDFNEYVMPYGKLPLNALERYRLLDDVNKILLGCVNGWDLLRQQVTTEIVHDLKDEHRMVLKALADHHLEVDTPLESAVQRAQSSTSQDPSQGAWRPHQHWGT</sequence>
<dbReference type="EMBL" id="GL734452">
    <property type="protein sequence ID" value="EFX61524.1"/>
    <property type="molecule type" value="Genomic_DNA"/>
</dbReference>
<evidence type="ECO:0000313" key="3">
    <source>
        <dbReference type="Proteomes" id="UP000000305"/>
    </source>
</evidence>
<dbReference type="GO" id="GO:0003723">
    <property type="term" value="F:RNA binding"/>
    <property type="evidence" value="ECO:0007669"/>
    <property type="project" value="InterPro"/>
</dbReference>
<dbReference type="PANTHER" id="PTHR12384:SF2">
    <property type="entry name" value="MATERNAL PROTEIN EXUPERANTIA"/>
    <property type="match status" value="1"/>
</dbReference>
<dbReference type="PhylomeDB" id="E9I3A5"/>
<proteinExistence type="predicted"/>
<feature type="compositionally biased region" description="Polar residues" evidence="1">
    <location>
        <begin position="188"/>
        <end position="199"/>
    </location>
</feature>
<name>E9I3A5_DAPPU</name>
<dbReference type="InterPro" id="IPR037998">
    <property type="entry name" value="Exu"/>
</dbReference>
<dbReference type="AlphaFoldDB" id="E9I3A5"/>
<protein>
    <submittedName>
        <fullName evidence="2">Uncharacterized protein</fullName>
    </submittedName>
</protein>
<organism evidence="2 3">
    <name type="scientific">Daphnia pulex</name>
    <name type="common">Water flea</name>
    <dbReference type="NCBI Taxonomy" id="6669"/>
    <lineage>
        <taxon>Eukaryota</taxon>
        <taxon>Metazoa</taxon>
        <taxon>Ecdysozoa</taxon>
        <taxon>Arthropoda</taxon>
        <taxon>Crustacea</taxon>
        <taxon>Branchiopoda</taxon>
        <taxon>Diplostraca</taxon>
        <taxon>Cladocera</taxon>
        <taxon>Anomopoda</taxon>
        <taxon>Daphniidae</taxon>
        <taxon>Daphnia</taxon>
    </lineage>
</organism>
<dbReference type="KEGG" id="dpx:DAPPUDRAFT_272933"/>
<dbReference type="InParanoid" id="E9I3A5"/>
<dbReference type="GO" id="GO:0045450">
    <property type="term" value="P:bicoid mRNA localization"/>
    <property type="evidence" value="ECO:0007669"/>
    <property type="project" value="InterPro"/>
</dbReference>
<dbReference type="HOGENOM" id="CLU_113461_0_0_1"/>
<dbReference type="Proteomes" id="UP000000305">
    <property type="component" value="Unassembled WGS sequence"/>
</dbReference>
<accession>E9I3A5</accession>
<dbReference type="GO" id="GO:0042803">
    <property type="term" value="F:protein homodimerization activity"/>
    <property type="evidence" value="ECO:0007669"/>
    <property type="project" value="InterPro"/>
</dbReference>
<evidence type="ECO:0000256" key="1">
    <source>
        <dbReference type="SAM" id="MobiDB-lite"/>
    </source>
</evidence>
<keyword evidence="3" id="KW-1185">Reference proteome</keyword>
<dbReference type="OrthoDB" id="8251179at2759"/>
<reference evidence="2 3" key="1">
    <citation type="journal article" date="2011" name="Science">
        <title>The ecoresponsive genome of Daphnia pulex.</title>
        <authorList>
            <person name="Colbourne J.K."/>
            <person name="Pfrender M.E."/>
            <person name="Gilbert D."/>
            <person name="Thomas W.K."/>
            <person name="Tucker A."/>
            <person name="Oakley T.H."/>
            <person name="Tokishita S."/>
            <person name="Aerts A."/>
            <person name="Arnold G.J."/>
            <person name="Basu M.K."/>
            <person name="Bauer D.J."/>
            <person name="Caceres C.E."/>
            <person name="Carmel L."/>
            <person name="Casola C."/>
            <person name="Choi J.H."/>
            <person name="Detter J.C."/>
            <person name="Dong Q."/>
            <person name="Dusheyko S."/>
            <person name="Eads B.D."/>
            <person name="Frohlich T."/>
            <person name="Geiler-Samerotte K.A."/>
            <person name="Gerlach D."/>
            <person name="Hatcher P."/>
            <person name="Jogdeo S."/>
            <person name="Krijgsveld J."/>
            <person name="Kriventseva E.V."/>
            <person name="Kultz D."/>
            <person name="Laforsch C."/>
            <person name="Lindquist E."/>
            <person name="Lopez J."/>
            <person name="Manak J.R."/>
            <person name="Muller J."/>
            <person name="Pangilinan J."/>
            <person name="Patwardhan R.P."/>
            <person name="Pitluck S."/>
            <person name="Pritham E.J."/>
            <person name="Rechtsteiner A."/>
            <person name="Rho M."/>
            <person name="Rogozin I.B."/>
            <person name="Sakarya O."/>
            <person name="Salamov A."/>
            <person name="Schaack S."/>
            <person name="Shapiro H."/>
            <person name="Shiga Y."/>
            <person name="Skalitzky C."/>
            <person name="Smith Z."/>
            <person name="Souvorov A."/>
            <person name="Sung W."/>
            <person name="Tang Z."/>
            <person name="Tsuchiya D."/>
            <person name="Tu H."/>
            <person name="Vos H."/>
            <person name="Wang M."/>
            <person name="Wolf Y.I."/>
            <person name="Yamagata H."/>
            <person name="Yamada T."/>
            <person name="Ye Y."/>
            <person name="Shaw J.R."/>
            <person name="Andrews J."/>
            <person name="Crease T.J."/>
            <person name="Tang H."/>
            <person name="Lucas S.M."/>
            <person name="Robertson H.M."/>
            <person name="Bork P."/>
            <person name="Koonin E.V."/>
            <person name="Zdobnov E.M."/>
            <person name="Grigoriev I.V."/>
            <person name="Lynch M."/>
            <person name="Boore J.L."/>
        </authorList>
    </citation>
    <scope>NUCLEOTIDE SEQUENCE [LARGE SCALE GENOMIC DNA]</scope>
</reference>
<evidence type="ECO:0000313" key="2">
    <source>
        <dbReference type="EMBL" id="EFX61524.1"/>
    </source>
</evidence>
<feature type="region of interest" description="Disordered" evidence="1">
    <location>
        <begin position="184"/>
        <end position="211"/>
    </location>
</feature>
<dbReference type="PANTHER" id="PTHR12384">
    <property type="entry name" value="MATERNAL PROTEIN EXUPERANTIA"/>
    <property type="match status" value="1"/>
</dbReference>
<gene>
    <name evidence="2" type="ORF">DAPPUDRAFT_272933</name>
</gene>